<feature type="domain" description="Transposable element P transposase-like GTP-binding insertion" evidence="3">
    <location>
        <begin position="681"/>
        <end position="792"/>
    </location>
</feature>
<dbReference type="EMBL" id="JAHWGI010001199">
    <property type="protein sequence ID" value="KAK3924773.1"/>
    <property type="molecule type" value="Genomic_DNA"/>
</dbReference>
<sequence length="961" mass="108355">MFTMDKNEETEFSPPGPAPAPKKRGPKRKAKRMQAKHIKQRGLYKARQGKGFVSAEDDADLLDCLFSDDEAKEEFIVNASEASDVTTSDTGASDSVSLSSVEISDSSCGSFVLSPDAHVSSASESSRPSSSCSRPASALSTEQVKKVHLDLSHTLANSAAEIESVGQESTTSANEVISESCDPTLEEIQSGLAMFKNILPPPWIAIADRDGFHLLLISSSTPKAIQREIFISFNGNVLVLIHCKLVPGFKELFKISDKLVAYSAKCIQEFCQNGLSLVAHFLRFKICVGANDLDTRSVWDKVQDTFIDLNAYKESDYSATCRSVSCLMLVEVGHGLRCAECAKILKNIRRRKAFLLSDTVQPTTNNKNLTLPQALKKLEKLHDDIRKKDKQIAYLKSRISKLIEDEGVNIDADTSESFSKILMDNPNLTEVQRMFLTEQWAYCNKSDGRAHRWHPTMIRFALSIYMGNPGSYERMRDLGVLRLPHSRTLFNYTHSVKAKGGINEELVNLVQEKVQSFEEPCKQYHVLLCDGMHVSQNLVFRESDGTLVGFTHIDDIDKELERMENYVVGKEAVSSERMLATEVVAFLVKGMATNVKCVIASYAIKVMTKEMLYKRSWDVIRHLEAAGIKVLAFVCDGHPVNRAFFKMHVPDHGPTKFDCIYSTFNFCAPEERPLFFVSDVCHLLKTLRNSFYNSGEGEKKPRLLELNGEKIVWKHIIHLYLKFKENNLRKSCKLNAQNVFPNSYSKMKVRYAAQILSATLAQDLEDQEWPETKETVKFIRNCNKFFDCLNGAFSTQGKRKRNNDLDPYTAETVKEDQRFVWLDSFIDYLHDWKKQVDGKPIPATSKEKMMLPIQTMLGVEMSIKGIQGATTYFLDPEKGNGKFLNARVFSQDPLEQHFGVQRCGRGGSRNPNVSQFEQKQVAVALHREIGVRKRKANSSEAEVGLQLSNDPVPRLKRTRKV</sequence>
<keyword evidence="6" id="KW-1185">Reference proteome</keyword>
<gene>
    <name evidence="5" type="ORF">KUF71_012907</name>
</gene>
<evidence type="ECO:0000256" key="1">
    <source>
        <dbReference type="SAM" id="MobiDB-lite"/>
    </source>
</evidence>
<feature type="domain" description="Transposable element P transposase-like RNase H C-terminal" evidence="4">
    <location>
        <begin position="889"/>
        <end position="918"/>
    </location>
</feature>
<reference evidence="5" key="1">
    <citation type="submission" date="2021-07" db="EMBL/GenBank/DDBJ databases">
        <authorList>
            <person name="Catto M.A."/>
            <person name="Jacobson A."/>
            <person name="Kennedy G."/>
            <person name="Labadie P."/>
            <person name="Hunt B.G."/>
            <person name="Srinivasan R."/>
        </authorList>
    </citation>
    <scope>NUCLEOTIDE SEQUENCE</scope>
    <source>
        <strain evidence="5">PL_HMW_Pooled</strain>
        <tissue evidence="5">Head</tissue>
    </source>
</reference>
<dbReference type="Pfam" id="PF21788">
    <property type="entry name" value="TNP-like_GBD"/>
    <property type="match status" value="1"/>
</dbReference>
<feature type="region of interest" description="Disordered" evidence="1">
    <location>
        <begin position="1"/>
        <end position="50"/>
    </location>
</feature>
<dbReference type="Pfam" id="PF21787">
    <property type="entry name" value="TNP-like_RNaseH_N"/>
    <property type="match status" value="1"/>
</dbReference>
<dbReference type="InterPro" id="IPR048366">
    <property type="entry name" value="TNP-like_GBD"/>
</dbReference>
<comment type="caution">
    <text evidence="5">The sequence shown here is derived from an EMBL/GenBank/DDBJ whole genome shotgun (WGS) entry which is preliminary data.</text>
</comment>
<evidence type="ECO:0000313" key="5">
    <source>
        <dbReference type="EMBL" id="KAK3924773.1"/>
    </source>
</evidence>
<proteinExistence type="predicted"/>
<feature type="compositionally biased region" description="Basic residues" evidence="1">
    <location>
        <begin position="21"/>
        <end position="48"/>
    </location>
</feature>
<dbReference type="Proteomes" id="UP001219518">
    <property type="component" value="Unassembled WGS sequence"/>
</dbReference>
<feature type="domain" description="Transposable element P transposase-like RNase H" evidence="2">
    <location>
        <begin position="499"/>
        <end position="646"/>
    </location>
</feature>
<evidence type="ECO:0000259" key="3">
    <source>
        <dbReference type="Pfam" id="PF21788"/>
    </source>
</evidence>
<reference evidence="5" key="2">
    <citation type="journal article" date="2023" name="BMC Genomics">
        <title>Pest status, molecular evolution, and epigenetic factors derived from the genome assembly of Frankliniella fusca, a thysanopteran phytovirus vector.</title>
        <authorList>
            <person name="Catto M.A."/>
            <person name="Labadie P.E."/>
            <person name="Jacobson A.L."/>
            <person name="Kennedy G.G."/>
            <person name="Srinivasan R."/>
            <person name="Hunt B.G."/>
        </authorList>
    </citation>
    <scope>NUCLEOTIDE SEQUENCE</scope>
    <source>
        <strain evidence="5">PL_HMW_Pooled</strain>
    </source>
</reference>
<feature type="region of interest" description="Disordered" evidence="1">
    <location>
        <begin position="935"/>
        <end position="961"/>
    </location>
</feature>
<organism evidence="5 6">
    <name type="scientific">Frankliniella fusca</name>
    <dbReference type="NCBI Taxonomy" id="407009"/>
    <lineage>
        <taxon>Eukaryota</taxon>
        <taxon>Metazoa</taxon>
        <taxon>Ecdysozoa</taxon>
        <taxon>Arthropoda</taxon>
        <taxon>Hexapoda</taxon>
        <taxon>Insecta</taxon>
        <taxon>Pterygota</taxon>
        <taxon>Neoptera</taxon>
        <taxon>Paraneoptera</taxon>
        <taxon>Thysanoptera</taxon>
        <taxon>Terebrantia</taxon>
        <taxon>Thripoidea</taxon>
        <taxon>Thripidae</taxon>
        <taxon>Frankliniella</taxon>
    </lineage>
</organism>
<dbReference type="AlphaFoldDB" id="A0AAE1HP69"/>
<evidence type="ECO:0000259" key="4">
    <source>
        <dbReference type="Pfam" id="PF21789"/>
    </source>
</evidence>
<name>A0AAE1HP69_9NEOP</name>
<dbReference type="Pfam" id="PF21789">
    <property type="entry name" value="TNP-like_RNaseH_C"/>
    <property type="match status" value="1"/>
</dbReference>
<dbReference type="InterPro" id="IPR048365">
    <property type="entry name" value="TNP-like_RNaseH_N"/>
</dbReference>
<evidence type="ECO:0000313" key="6">
    <source>
        <dbReference type="Proteomes" id="UP001219518"/>
    </source>
</evidence>
<evidence type="ECO:0000259" key="2">
    <source>
        <dbReference type="Pfam" id="PF21787"/>
    </source>
</evidence>
<protein>
    <submittedName>
        <fullName evidence="5">DNA transposase</fullName>
    </submittedName>
</protein>
<dbReference type="InterPro" id="IPR048367">
    <property type="entry name" value="TNP-like_RNaseH_C"/>
</dbReference>
<accession>A0AAE1HP69</accession>